<protein>
    <submittedName>
        <fullName evidence="1">Uncharacterized protein</fullName>
    </submittedName>
</protein>
<name>A0A1E3T0E8_9MYCO</name>
<dbReference type="Proteomes" id="UP000094224">
    <property type="component" value="Unassembled WGS sequence"/>
</dbReference>
<keyword evidence="2" id="KW-1185">Reference proteome</keyword>
<dbReference type="AlphaFoldDB" id="A0A1E3T0E8"/>
<evidence type="ECO:0000313" key="2">
    <source>
        <dbReference type="Proteomes" id="UP000094224"/>
    </source>
</evidence>
<reference evidence="2" key="1">
    <citation type="submission" date="2016-09" db="EMBL/GenBank/DDBJ databases">
        <authorList>
            <person name="Greninger A.L."/>
            <person name="Jerome K.R."/>
            <person name="Mcnair B."/>
            <person name="Wallis C."/>
            <person name="Fang F."/>
        </authorList>
    </citation>
    <scope>NUCLEOTIDE SEQUENCE [LARGE SCALE GENOMIC DNA]</scope>
    <source>
        <strain evidence="2">BC1_M4</strain>
    </source>
</reference>
<proteinExistence type="predicted"/>
<organism evidence="1 2">
    <name type="scientific">Mycobacterium sherrisii</name>
    <dbReference type="NCBI Taxonomy" id="243061"/>
    <lineage>
        <taxon>Bacteria</taxon>
        <taxon>Bacillati</taxon>
        <taxon>Actinomycetota</taxon>
        <taxon>Actinomycetes</taxon>
        <taxon>Mycobacteriales</taxon>
        <taxon>Mycobacteriaceae</taxon>
        <taxon>Mycobacterium</taxon>
        <taxon>Mycobacterium simiae complex</taxon>
    </lineage>
</organism>
<evidence type="ECO:0000313" key="1">
    <source>
        <dbReference type="EMBL" id="ODR07298.1"/>
    </source>
</evidence>
<sequence>MDGANSEMPASRRLTLAEATQRLLGDNHGLKDPERWVAKQLRTGRFRGQKIGRNWFHAGGRY</sequence>
<dbReference type="RefSeq" id="WP_069400062.1">
    <property type="nucleotide sequence ID" value="NZ_MIHC01000013.1"/>
</dbReference>
<dbReference type="EMBL" id="MIHC01000013">
    <property type="protein sequence ID" value="ODR07298.1"/>
    <property type="molecule type" value="Genomic_DNA"/>
</dbReference>
<accession>A0A1E3T0E8</accession>
<gene>
    <name evidence="1" type="ORF">BHQ21_09600</name>
</gene>
<comment type="caution">
    <text evidence="1">The sequence shown here is derived from an EMBL/GenBank/DDBJ whole genome shotgun (WGS) entry which is preliminary data.</text>
</comment>